<keyword evidence="3" id="KW-1185">Reference proteome</keyword>
<dbReference type="AlphaFoldDB" id="A0A2Z7B5X3"/>
<gene>
    <name evidence="2" type="ORF">F511_40723</name>
</gene>
<evidence type="ECO:0000313" key="3">
    <source>
        <dbReference type="Proteomes" id="UP000250235"/>
    </source>
</evidence>
<dbReference type="EMBL" id="KV010779">
    <property type="protein sequence ID" value="KZV26922.1"/>
    <property type="molecule type" value="Genomic_DNA"/>
</dbReference>
<feature type="compositionally biased region" description="Polar residues" evidence="1">
    <location>
        <begin position="62"/>
        <end position="77"/>
    </location>
</feature>
<reference evidence="2 3" key="1">
    <citation type="journal article" date="2015" name="Proc. Natl. Acad. Sci. U.S.A.">
        <title>The resurrection genome of Boea hygrometrica: A blueprint for survival of dehydration.</title>
        <authorList>
            <person name="Xiao L."/>
            <person name="Yang G."/>
            <person name="Zhang L."/>
            <person name="Yang X."/>
            <person name="Zhao S."/>
            <person name="Ji Z."/>
            <person name="Zhou Q."/>
            <person name="Hu M."/>
            <person name="Wang Y."/>
            <person name="Chen M."/>
            <person name="Xu Y."/>
            <person name="Jin H."/>
            <person name="Xiao X."/>
            <person name="Hu G."/>
            <person name="Bao F."/>
            <person name="Hu Y."/>
            <person name="Wan P."/>
            <person name="Li L."/>
            <person name="Deng X."/>
            <person name="Kuang T."/>
            <person name="Xiang C."/>
            <person name="Zhu J.K."/>
            <person name="Oliver M.J."/>
            <person name="He Y."/>
        </authorList>
    </citation>
    <scope>NUCLEOTIDE SEQUENCE [LARGE SCALE GENOMIC DNA]</scope>
    <source>
        <strain evidence="3">cv. XS01</strain>
    </source>
</reference>
<protein>
    <submittedName>
        <fullName evidence="2">Uncharacterized protein</fullName>
    </submittedName>
</protein>
<evidence type="ECO:0000313" key="2">
    <source>
        <dbReference type="EMBL" id="KZV26922.1"/>
    </source>
</evidence>
<name>A0A2Z7B5X3_9LAMI</name>
<evidence type="ECO:0000256" key="1">
    <source>
        <dbReference type="SAM" id="MobiDB-lite"/>
    </source>
</evidence>
<sequence length="97" mass="11617">MNNIQFRSAQSLEQIRVQLTVQWIRSDESVQCEQLREEHVQIRAEEQYRTDQLKVSRLDQMRSVQRNRTELAQSGQNRTDHSELSDDEESQRSKLEQ</sequence>
<proteinExistence type="predicted"/>
<accession>A0A2Z7B5X3</accession>
<dbReference type="Proteomes" id="UP000250235">
    <property type="component" value="Unassembled WGS sequence"/>
</dbReference>
<feature type="compositionally biased region" description="Basic and acidic residues" evidence="1">
    <location>
        <begin position="78"/>
        <end position="97"/>
    </location>
</feature>
<feature type="region of interest" description="Disordered" evidence="1">
    <location>
        <begin position="59"/>
        <end position="97"/>
    </location>
</feature>
<organism evidence="2 3">
    <name type="scientific">Dorcoceras hygrometricum</name>
    <dbReference type="NCBI Taxonomy" id="472368"/>
    <lineage>
        <taxon>Eukaryota</taxon>
        <taxon>Viridiplantae</taxon>
        <taxon>Streptophyta</taxon>
        <taxon>Embryophyta</taxon>
        <taxon>Tracheophyta</taxon>
        <taxon>Spermatophyta</taxon>
        <taxon>Magnoliopsida</taxon>
        <taxon>eudicotyledons</taxon>
        <taxon>Gunneridae</taxon>
        <taxon>Pentapetalae</taxon>
        <taxon>asterids</taxon>
        <taxon>lamiids</taxon>
        <taxon>Lamiales</taxon>
        <taxon>Gesneriaceae</taxon>
        <taxon>Didymocarpoideae</taxon>
        <taxon>Trichosporeae</taxon>
        <taxon>Loxocarpinae</taxon>
        <taxon>Dorcoceras</taxon>
    </lineage>
</organism>